<evidence type="ECO:0008006" key="3">
    <source>
        <dbReference type="Google" id="ProtNLM"/>
    </source>
</evidence>
<dbReference type="Proteomes" id="UP000593560">
    <property type="component" value="Unassembled WGS sequence"/>
</dbReference>
<gene>
    <name evidence="1" type="ORF">Gohar_001433</name>
</gene>
<reference evidence="1 2" key="1">
    <citation type="journal article" date="2019" name="Genome Biol. Evol.">
        <title>Insights into the evolution of the New World diploid cottons (Gossypium, subgenus Houzingenia) based on genome sequencing.</title>
        <authorList>
            <person name="Grover C.E."/>
            <person name="Arick M.A. 2nd"/>
            <person name="Thrash A."/>
            <person name="Conover J.L."/>
            <person name="Sanders W.S."/>
            <person name="Peterson D.G."/>
            <person name="Frelichowski J.E."/>
            <person name="Scheffler J.A."/>
            <person name="Scheffler B.E."/>
            <person name="Wendel J.F."/>
        </authorList>
    </citation>
    <scope>NUCLEOTIDE SEQUENCE [LARGE SCALE GENOMIC DNA]</scope>
    <source>
        <strain evidence="1">0</strain>
        <tissue evidence="1">Leaf</tissue>
    </source>
</reference>
<dbReference type="EMBL" id="JABFAD010000013">
    <property type="protein sequence ID" value="MBA0816811.1"/>
    <property type="molecule type" value="Genomic_DNA"/>
</dbReference>
<comment type="caution">
    <text evidence="1">The sequence shown here is derived from an EMBL/GenBank/DDBJ whole genome shotgun (WGS) entry which is preliminary data.</text>
</comment>
<proteinExistence type="predicted"/>
<dbReference type="OrthoDB" id="965985at2759"/>
<sequence length="77" mass="8978">MMIQTDSIETVLANQNQACNDLDSTLIRRVYQNLSKTRHWGIRHIPREDNGEVDGITKRVQERREGLQVFEVSPTRI</sequence>
<evidence type="ECO:0000313" key="1">
    <source>
        <dbReference type="EMBL" id="MBA0816811.1"/>
    </source>
</evidence>
<name>A0A7J9I3X3_9ROSI</name>
<organism evidence="1 2">
    <name type="scientific">Gossypium harknessii</name>
    <dbReference type="NCBI Taxonomy" id="34285"/>
    <lineage>
        <taxon>Eukaryota</taxon>
        <taxon>Viridiplantae</taxon>
        <taxon>Streptophyta</taxon>
        <taxon>Embryophyta</taxon>
        <taxon>Tracheophyta</taxon>
        <taxon>Spermatophyta</taxon>
        <taxon>Magnoliopsida</taxon>
        <taxon>eudicotyledons</taxon>
        <taxon>Gunneridae</taxon>
        <taxon>Pentapetalae</taxon>
        <taxon>rosids</taxon>
        <taxon>malvids</taxon>
        <taxon>Malvales</taxon>
        <taxon>Malvaceae</taxon>
        <taxon>Malvoideae</taxon>
        <taxon>Gossypium</taxon>
    </lineage>
</organism>
<protein>
    <recommendedName>
        <fullName evidence="3">RNase H type-1 domain-containing protein</fullName>
    </recommendedName>
</protein>
<keyword evidence="2" id="KW-1185">Reference proteome</keyword>
<accession>A0A7J9I3X3</accession>
<evidence type="ECO:0000313" key="2">
    <source>
        <dbReference type="Proteomes" id="UP000593560"/>
    </source>
</evidence>
<dbReference type="AlphaFoldDB" id="A0A7J9I3X3"/>